<protein>
    <submittedName>
        <fullName evidence="1">Flagellar protein FlaG</fullName>
    </submittedName>
</protein>
<reference evidence="1 2" key="1">
    <citation type="submission" date="2019-05" db="EMBL/GenBank/DDBJ databases">
        <authorList>
            <person name="Chen C."/>
        </authorList>
    </citation>
    <scope>NUCLEOTIDE SEQUENCE [LARGE SCALE GENOMIC DNA]</scope>
    <source>
        <strain evidence="1 2">HB172198</strain>
    </source>
</reference>
<dbReference type="PANTHER" id="PTHR37166:SF1">
    <property type="entry name" value="PROTEIN FLAG"/>
    <property type="match status" value="1"/>
</dbReference>
<dbReference type="Proteomes" id="UP000300879">
    <property type="component" value="Chromosome"/>
</dbReference>
<dbReference type="Gene3D" id="3.30.160.170">
    <property type="entry name" value="FlaG-like"/>
    <property type="match status" value="1"/>
</dbReference>
<name>A0A4P8XNU9_9BACL</name>
<dbReference type="Pfam" id="PF03646">
    <property type="entry name" value="FlaG"/>
    <property type="match status" value="1"/>
</dbReference>
<dbReference type="AlphaFoldDB" id="A0A4P8XNU9"/>
<gene>
    <name evidence="1" type="ORF">E6C60_3861</name>
</gene>
<dbReference type="InterPro" id="IPR035924">
    <property type="entry name" value="FlaG-like_sf"/>
</dbReference>
<dbReference type="InterPro" id="IPR005186">
    <property type="entry name" value="FlaG"/>
</dbReference>
<keyword evidence="2" id="KW-1185">Reference proteome</keyword>
<sequence>MLGTEKSLSIIQATAQVPSGDTKPQQTMDEAIQQLQKAIDAIQGPQKTLEFSIHEKTNTVMIKVLNKETGDLIREVPPEKILDLAARMMEITGFIIDEKV</sequence>
<dbReference type="SUPFAM" id="SSF160214">
    <property type="entry name" value="FlaG-like"/>
    <property type="match status" value="1"/>
</dbReference>
<keyword evidence="1" id="KW-0966">Cell projection</keyword>
<evidence type="ECO:0000313" key="2">
    <source>
        <dbReference type="Proteomes" id="UP000300879"/>
    </source>
</evidence>
<dbReference type="KEGG" id="palo:E6C60_3861"/>
<dbReference type="PANTHER" id="PTHR37166">
    <property type="entry name" value="PROTEIN FLAG"/>
    <property type="match status" value="1"/>
</dbReference>
<proteinExistence type="predicted"/>
<keyword evidence="1" id="KW-0969">Cilium</keyword>
<organism evidence="1 2">
    <name type="scientific">Paenibacillus algicola</name>
    <dbReference type="NCBI Taxonomy" id="2565926"/>
    <lineage>
        <taxon>Bacteria</taxon>
        <taxon>Bacillati</taxon>
        <taxon>Bacillota</taxon>
        <taxon>Bacilli</taxon>
        <taxon>Bacillales</taxon>
        <taxon>Paenibacillaceae</taxon>
        <taxon>Paenibacillus</taxon>
    </lineage>
</organism>
<evidence type="ECO:0000313" key="1">
    <source>
        <dbReference type="EMBL" id="QCT04566.1"/>
    </source>
</evidence>
<accession>A0A4P8XNU9</accession>
<keyword evidence="1" id="KW-0282">Flagellum</keyword>
<dbReference type="EMBL" id="CP040396">
    <property type="protein sequence ID" value="QCT04566.1"/>
    <property type="molecule type" value="Genomic_DNA"/>
</dbReference>